<dbReference type="EMBL" id="JAOAOG010000251">
    <property type="protein sequence ID" value="KAJ6236055.1"/>
    <property type="molecule type" value="Genomic_DNA"/>
</dbReference>
<evidence type="ECO:0000313" key="3">
    <source>
        <dbReference type="EMBL" id="KAJ6236055.1"/>
    </source>
</evidence>
<sequence length="740" mass="87322">MSISENTYLEWISSVSSTKITNLEILYDGVLILGVLSAITKTEIKVGGDQKKSNFEIIYKDLQLFYLQKMNHSPKLDKISELTNERNLNSLKKVLSYLFLASQLGSTKEFYNKKLDELTLGAQEELKKYKSTFLQEEDVNLTSVNLTEEKENEKKKFAKTTNETEEHKEEKNDRVSTSDHETEKNFKPIILQNNKNEQKKLKGKKKTAMGNKKVKQPQVLKKTRSKKPKRKITKGNQKNQNEKEIKKQSIPKKKNDQIDKKPNKQVKPKKESQNSKKCNKEQIEIENLKQKIKFLEQDQKKMKNKYLTVNNELQQSNKIKNILNTRYNNLVKENKKNENEIANSKKQNEELKKILLEVKQNFSEKFKITLKKKPENKQITATELSQFFNEIQKEFEKKNELFTKDGQGAKNQNIGNKTDYKKKQKNDSDIDTEIQKKYKKIIIQKNLSLKEFASKNKQKTIKINELIRQKNQMVDKFEQLKKISREEKEKYSKRIEDLQSEVNSSIRLNLNHNKHSNENNNDENRQKQINSINTMIKVYTQQNLEKNQKINQLIEKNKIIIEKFHKLKSFYTERNKLSTTEMNKLKQEIIKLKKLSSSSSSLKPRNQNRNQDQNLNKNKNKKSNTNEDNKNITNQSQNIQLKRQVKKLNQDNKKLKIIVKKSKQKNVQKDELIKKLKIQINATSKKAKTKIEKINQLIKKNNLMVDKYRKIRIQLIKLEKENENQKLNKKHSTIIGNKDI</sequence>
<feature type="region of interest" description="Disordered" evidence="2">
    <location>
        <begin position="404"/>
        <end position="428"/>
    </location>
</feature>
<protein>
    <recommendedName>
        <fullName evidence="5">Calponin-homology (CH) domain-containing protein</fullName>
    </recommendedName>
</protein>
<accession>A0ABQ8XUM2</accession>
<feature type="compositionally biased region" description="Basic and acidic residues" evidence="2">
    <location>
        <begin position="418"/>
        <end position="428"/>
    </location>
</feature>
<feature type="coiled-coil region" evidence="1">
    <location>
        <begin position="449"/>
        <end position="508"/>
    </location>
</feature>
<evidence type="ECO:0008006" key="5">
    <source>
        <dbReference type="Google" id="ProtNLM"/>
    </source>
</evidence>
<organism evidence="3 4">
    <name type="scientific">Anaeramoeba flamelloides</name>
    <dbReference type="NCBI Taxonomy" id="1746091"/>
    <lineage>
        <taxon>Eukaryota</taxon>
        <taxon>Metamonada</taxon>
        <taxon>Anaeramoebidae</taxon>
        <taxon>Anaeramoeba</taxon>
    </lineage>
</organism>
<evidence type="ECO:0000256" key="2">
    <source>
        <dbReference type="SAM" id="MobiDB-lite"/>
    </source>
</evidence>
<proteinExistence type="predicted"/>
<evidence type="ECO:0000256" key="1">
    <source>
        <dbReference type="SAM" id="Coils"/>
    </source>
</evidence>
<feature type="compositionally biased region" description="Basic and acidic residues" evidence="2">
    <location>
        <begin position="162"/>
        <end position="186"/>
    </location>
</feature>
<feature type="compositionally biased region" description="Basic residues" evidence="2">
    <location>
        <begin position="201"/>
        <end position="233"/>
    </location>
</feature>
<gene>
    <name evidence="3" type="ORF">M0813_28331</name>
</gene>
<keyword evidence="1" id="KW-0175">Coiled coil</keyword>
<reference evidence="3" key="1">
    <citation type="submission" date="2022-08" db="EMBL/GenBank/DDBJ databases">
        <title>Novel sulfate-reducing endosymbionts in the free-living metamonad Anaeramoeba.</title>
        <authorList>
            <person name="Jerlstrom-Hultqvist J."/>
            <person name="Cepicka I."/>
            <person name="Gallot-Lavallee L."/>
            <person name="Salas-Leiva D."/>
            <person name="Curtis B.A."/>
            <person name="Zahonova K."/>
            <person name="Pipaliya S."/>
            <person name="Dacks J."/>
            <person name="Roger A.J."/>
        </authorList>
    </citation>
    <scope>NUCLEOTIDE SEQUENCE</scope>
    <source>
        <strain evidence="3">Schooner1</strain>
    </source>
</reference>
<dbReference type="SUPFAM" id="SSF116907">
    <property type="entry name" value="Hook domain"/>
    <property type="match status" value="1"/>
</dbReference>
<dbReference type="Proteomes" id="UP001150062">
    <property type="component" value="Unassembled WGS sequence"/>
</dbReference>
<comment type="caution">
    <text evidence="3">The sequence shown here is derived from an EMBL/GenBank/DDBJ whole genome shotgun (WGS) entry which is preliminary data.</text>
</comment>
<feature type="compositionally biased region" description="Low complexity" evidence="2">
    <location>
        <begin position="596"/>
        <end position="617"/>
    </location>
</feature>
<feature type="compositionally biased region" description="Basic and acidic residues" evidence="2">
    <location>
        <begin position="240"/>
        <end position="279"/>
    </location>
</feature>
<feature type="region of interest" description="Disordered" evidence="2">
    <location>
        <begin position="148"/>
        <end position="279"/>
    </location>
</feature>
<evidence type="ECO:0000313" key="4">
    <source>
        <dbReference type="Proteomes" id="UP001150062"/>
    </source>
</evidence>
<name>A0ABQ8XUM2_9EUKA</name>
<feature type="region of interest" description="Disordered" evidence="2">
    <location>
        <begin position="596"/>
        <end position="638"/>
    </location>
</feature>
<keyword evidence="4" id="KW-1185">Reference proteome</keyword>